<dbReference type="EMBL" id="CAJVPQ010003359">
    <property type="protein sequence ID" value="CAG8625875.1"/>
    <property type="molecule type" value="Genomic_DNA"/>
</dbReference>
<dbReference type="Proteomes" id="UP000789570">
    <property type="component" value="Unassembled WGS sequence"/>
</dbReference>
<gene>
    <name evidence="1" type="ORF">FCALED_LOCUS9797</name>
</gene>
<accession>A0A9N9D816</accession>
<dbReference type="AlphaFoldDB" id="A0A9N9D816"/>
<dbReference type="InterPro" id="IPR032675">
    <property type="entry name" value="LRR_dom_sf"/>
</dbReference>
<protein>
    <submittedName>
        <fullName evidence="1">2591_t:CDS:1</fullName>
    </submittedName>
</protein>
<evidence type="ECO:0000313" key="2">
    <source>
        <dbReference type="Proteomes" id="UP000789570"/>
    </source>
</evidence>
<dbReference type="PROSITE" id="PS51450">
    <property type="entry name" value="LRR"/>
    <property type="match status" value="1"/>
</dbReference>
<dbReference type="OrthoDB" id="10301632at2759"/>
<organism evidence="1 2">
    <name type="scientific">Funneliformis caledonium</name>
    <dbReference type="NCBI Taxonomy" id="1117310"/>
    <lineage>
        <taxon>Eukaryota</taxon>
        <taxon>Fungi</taxon>
        <taxon>Fungi incertae sedis</taxon>
        <taxon>Mucoromycota</taxon>
        <taxon>Glomeromycotina</taxon>
        <taxon>Glomeromycetes</taxon>
        <taxon>Glomerales</taxon>
        <taxon>Glomeraceae</taxon>
        <taxon>Funneliformis</taxon>
    </lineage>
</organism>
<dbReference type="InterPro" id="IPR001611">
    <property type="entry name" value="Leu-rich_rpt"/>
</dbReference>
<name>A0A9N9D816_9GLOM</name>
<proteinExistence type="predicted"/>
<dbReference type="Gene3D" id="3.80.10.10">
    <property type="entry name" value="Ribonuclease Inhibitor"/>
    <property type="match status" value="1"/>
</dbReference>
<sequence length="443" mass="51919">MLITDCLNEVFGFLEEDQITLHSCLLVNRFWCKVSVRALWRNVWDFKYKFPVIRQLYISSKILSTLIACLPNELRDYLYENEIFITTPTMKPPLFNYISFCRVLSIHEIDRIIYDVLRGHNADIPQNLSRNKHLVSRTILKMFMRQIPCLKELNYFSMGNIRNISNLGFINFPGATDCLTDLSIIKFEGNVSNGLKDLISSQNHLKHLTLSQCSHQVKWSDVISLLTCSIDTLTNLRTLVLSLNHMGNFEDFKELQHVTFPLLQILKFPHRFPKCEYLDQFLEINGKNLTCLHIADSDRSLNLFIAKFCPNLRTLSTTFAVNEIDLLEIILNNCQQLESIKVWCGYGCLDEKKFLEILTEFSPKNFYKLKLIHKANSRLFPKDLEEFFIRWSHRIPQKPLVLIIIKRYRVKSLEIQGENKKVIEKYKKLGIIKKLETVKIDDD</sequence>
<evidence type="ECO:0000313" key="1">
    <source>
        <dbReference type="EMBL" id="CAG8625875.1"/>
    </source>
</evidence>
<dbReference type="SUPFAM" id="SSF52047">
    <property type="entry name" value="RNI-like"/>
    <property type="match status" value="1"/>
</dbReference>
<keyword evidence="2" id="KW-1185">Reference proteome</keyword>
<comment type="caution">
    <text evidence="1">The sequence shown here is derived from an EMBL/GenBank/DDBJ whole genome shotgun (WGS) entry which is preliminary data.</text>
</comment>
<reference evidence="1" key="1">
    <citation type="submission" date="2021-06" db="EMBL/GenBank/DDBJ databases">
        <authorList>
            <person name="Kallberg Y."/>
            <person name="Tangrot J."/>
            <person name="Rosling A."/>
        </authorList>
    </citation>
    <scope>NUCLEOTIDE SEQUENCE</scope>
    <source>
        <strain evidence="1">UK204</strain>
    </source>
</reference>